<dbReference type="PANTHER" id="PTHR16301:SF25">
    <property type="entry name" value="PROTEIN IMPACT"/>
    <property type="match status" value="1"/>
</dbReference>
<dbReference type="GO" id="GO:0006446">
    <property type="term" value="P:regulation of translational initiation"/>
    <property type="evidence" value="ECO:0007669"/>
    <property type="project" value="TreeGrafter"/>
</dbReference>
<dbReference type="GO" id="GO:0005737">
    <property type="term" value="C:cytoplasm"/>
    <property type="evidence" value="ECO:0007669"/>
    <property type="project" value="TreeGrafter"/>
</dbReference>
<feature type="non-terminal residue" evidence="3">
    <location>
        <position position="121"/>
    </location>
</feature>
<feature type="domain" description="Impact N-terminal" evidence="2">
    <location>
        <begin position="10"/>
        <end position="118"/>
    </location>
</feature>
<feature type="non-terminal residue" evidence="3">
    <location>
        <position position="1"/>
    </location>
</feature>
<dbReference type="GO" id="GO:0140469">
    <property type="term" value="P:GCN2-mediated signaling"/>
    <property type="evidence" value="ECO:0007669"/>
    <property type="project" value="TreeGrafter"/>
</dbReference>
<dbReference type="InterPro" id="IPR001498">
    <property type="entry name" value="Impact_N"/>
</dbReference>
<organism evidence="3 4">
    <name type="scientific">Terfezia boudieri ATCC MYA-4762</name>
    <dbReference type="NCBI Taxonomy" id="1051890"/>
    <lineage>
        <taxon>Eukaryota</taxon>
        <taxon>Fungi</taxon>
        <taxon>Dikarya</taxon>
        <taxon>Ascomycota</taxon>
        <taxon>Pezizomycotina</taxon>
        <taxon>Pezizomycetes</taxon>
        <taxon>Pezizales</taxon>
        <taxon>Pezizaceae</taxon>
        <taxon>Terfezia</taxon>
    </lineage>
</organism>
<name>A0A3N4LVU7_9PEZI</name>
<dbReference type="EMBL" id="ML121532">
    <property type="protein sequence ID" value="RPB27033.1"/>
    <property type="molecule type" value="Genomic_DNA"/>
</dbReference>
<reference evidence="3 4" key="1">
    <citation type="journal article" date="2018" name="Nat. Ecol. Evol.">
        <title>Pezizomycetes genomes reveal the molecular basis of ectomycorrhizal truffle lifestyle.</title>
        <authorList>
            <person name="Murat C."/>
            <person name="Payen T."/>
            <person name="Noel B."/>
            <person name="Kuo A."/>
            <person name="Morin E."/>
            <person name="Chen J."/>
            <person name="Kohler A."/>
            <person name="Krizsan K."/>
            <person name="Balestrini R."/>
            <person name="Da Silva C."/>
            <person name="Montanini B."/>
            <person name="Hainaut M."/>
            <person name="Levati E."/>
            <person name="Barry K.W."/>
            <person name="Belfiori B."/>
            <person name="Cichocki N."/>
            <person name="Clum A."/>
            <person name="Dockter R.B."/>
            <person name="Fauchery L."/>
            <person name="Guy J."/>
            <person name="Iotti M."/>
            <person name="Le Tacon F."/>
            <person name="Lindquist E.A."/>
            <person name="Lipzen A."/>
            <person name="Malagnac F."/>
            <person name="Mello A."/>
            <person name="Molinier V."/>
            <person name="Miyauchi S."/>
            <person name="Poulain J."/>
            <person name="Riccioni C."/>
            <person name="Rubini A."/>
            <person name="Sitrit Y."/>
            <person name="Splivallo R."/>
            <person name="Traeger S."/>
            <person name="Wang M."/>
            <person name="Zifcakova L."/>
            <person name="Wipf D."/>
            <person name="Zambonelli A."/>
            <person name="Paolocci F."/>
            <person name="Nowrousian M."/>
            <person name="Ottonello S."/>
            <person name="Baldrian P."/>
            <person name="Spatafora J.W."/>
            <person name="Henrissat B."/>
            <person name="Nagy L.G."/>
            <person name="Aury J.M."/>
            <person name="Wincker P."/>
            <person name="Grigoriev I.V."/>
            <person name="Bonfante P."/>
            <person name="Martin F.M."/>
        </authorList>
    </citation>
    <scope>NUCLEOTIDE SEQUENCE [LARGE SCALE GENOMIC DNA]</scope>
    <source>
        <strain evidence="3 4">ATCC MYA-4762</strain>
    </source>
</reference>
<gene>
    <name evidence="3" type="ORF">L211DRAFT_749613</name>
</gene>
<evidence type="ECO:0000256" key="1">
    <source>
        <dbReference type="ARBA" id="ARBA00007665"/>
    </source>
</evidence>
<dbReference type="PANTHER" id="PTHR16301">
    <property type="entry name" value="IMPACT-RELATED"/>
    <property type="match status" value="1"/>
</dbReference>
<dbReference type="Pfam" id="PF01205">
    <property type="entry name" value="Impact_N"/>
    <property type="match status" value="1"/>
</dbReference>
<dbReference type="AlphaFoldDB" id="A0A3N4LVU7"/>
<protein>
    <submittedName>
        <fullName evidence="3">UPF0029-domain-containing protein</fullName>
    </submittedName>
</protein>
<sequence>WVLSETVTEKKSVFVGRACRVYSPEDAKRWVEELIRSDKRLMRATHNMYAYRISPQPGSSVMYQDNDDDGETAAGARLAHLLSIMDVTNVVVVVSRWFGGIKLGGDRFRIISSVGRDTVVR</sequence>
<keyword evidence="4" id="KW-1185">Reference proteome</keyword>
<dbReference type="InterPro" id="IPR036956">
    <property type="entry name" value="Impact_N_sf"/>
</dbReference>
<evidence type="ECO:0000313" key="4">
    <source>
        <dbReference type="Proteomes" id="UP000267821"/>
    </source>
</evidence>
<dbReference type="Proteomes" id="UP000267821">
    <property type="component" value="Unassembled WGS sequence"/>
</dbReference>
<dbReference type="InterPro" id="IPR023582">
    <property type="entry name" value="Impact"/>
</dbReference>
<dbReference type="InterPro" id="IPR020568">
    <property type="entry name" value="Ribosomal_Su5_D2-typ_SF"/>
</dbReference>
<dbReference type="Gene3D" id="3.30.230.30">
    <property type="entry name" value="Impact, N-terminal domain"/>
    <property type="match status" value="1"/>
</dbReference>
<proteinExistence type="inferred from homology"/>
<accession>A0A3N4LVU7</accession>
<evidence type="ECO:0000259" key="2">
    <source>
        <dbReference type="Pfam" id="PF01205"/>
    </source>
</evidence>
<dbReference type="InParanoid" id="A0A3N4LVU7"/>
<evidence type="ECO:0000313" key="3">
    <source>
        <dbReference type="EMBL" id="RPB27033.1"/>
    </source>
</evidence>
<dbReference type="SUPFAM" id="SSF54211">
    <property type="entry name" value="Ribosomal protein S5 domain 2-like"/>
    <property type="match status" value="1"/>
</dbReference>
<comment type="similarity">
    <text evidence="1">Belongs to the IMPACT family.</text>
</comment>
<dbReference type="STRING" id="1051890.A0A3N4LVU7"/>
<dbReference type="OrthoDB" id="69641at2759"/>